<dbReference type="AlphaFoldDB" id="A0A7C3KGA8"/>
<dbReference type="GO" id="GO:0000155">
    <property type="term" value="F:phosphorelay sensor kinase activity"/>
    <property type="evidence" value="ECO:0007669"/>
    <property type="project" value="InterPro"/>
</dbReference>
<keyword evidence="6" id="KW-0902">Two-component regulatory system</keyword>
<dbReference type="SUPFAM" id="SSF47384">
    <property type="entry name" value="Homodimeric domain of signal transducing histidine kinase"/>
    <property type="match status" value="1"/>
</dbReference>
<dbReference type="SUPFAM" id="SSF52172">
    <property type="entry name" value="CheY-like"/>
    <property type="match status" value="1"/>
</dbReference>
<dbReference type="Pfam" id="PF02518">
    <property type="entry name" value="HATPase_c"/>
    <property type="match status" value="1"/>
</dbReference>
<dbReference type="SUPFAM" id="SSF55874">
    <property type="entry name" value="ATPase domain of HSP90 chaperone/DNA topoisomerase II/histidine kinase"/>
    <property type="match status" value="1"/>
</dbReference>
<evidence type="ECO:0000256" key="7">
    <source>
        <dbReference type="PROSITE-ProRule" id="PRU00169"/>
    </source>
</evidence>
<dbReference type="EC" id="2.7.13.3" evidence="2"/>
<dbReference type="Gene3D" id="3.40.50.2300">
    <property type="match status" value="1"/>
</dbReference>
<protein>
    <recommendedName>
        <fullName evidence="2">histidine kinase</fullName>
        <ecNumber evidence="2">2.7.13.3</ecNumber>
    </recommendedName>
</protein>
<reference evidence="10" key="1">
    <citation type="journal article" date="2020" name="mSystems">
        <title>Genome- and Community-Level Interaction Insights into Carbon Utilization and Element Cycling Functions of Hydrothermarchaeota in Hydrothermal Sediment.</title>
        <authorList>
            <person name="Zhou Z."/>
            <person name="Liu Y."/>
            <person name="Xu W."/>
            <person name="Pan J."/>
            <person name="Luo Z.H."/>
            <person name="Li M."/>
        </authorList>
    </citation>
    <scope>NUCLEOTIDE SEQUENCE [LARGE SCALE GENOMIC DNA]</scope>
    <source>
        <strain evidence="10">SpSt-418</strain>
    </source>
</reference>
<sequence length="375" mass="41801">MKQPTRADRILVVDDLPDNCFLIQALLQEEGYIIDTLNNGLDALEYIEKSPPDLLLLDVMMPGIDGFEVTRRIRQNAKLPFLPILLITAHDHPSVVRGLDLGADEFLRKPVDVDELVARVRSLLRLKWSVAERDRITRQREDFVSRLTHDLRTPMIAADRMLTLMQQGALGDPTPAMKEAIDVMLRSNQNLLHMVNSLLEVYRYEAGRKTLILNPINLMDMVQEVMTELKPLAIEKGLEFEFQPESDAAEVTVKADTMELRRVITNLAGNALKFTDQGSVCVQLQSTPSDLVLKIADTGPGIDPNEIPHLFESFMQGNHRRAGSGLGLHLSHHIVQAHKGKIQVDSELGQGTTFTVILPRSPAVVSGALPARPVN</sequence>
<comment type="caution">
    <text evidence="10">The sequence shown here is derived from an EMBL/GenBank/DDBJ whole genome shotgun (WGS) entry which is preliminary data.</text>
</comment>
<dbReference type="InterPro" id="IPR001789">
    <property type="entry name" value="Sig_transdc_resp-reg_receiver"/>
</dbReference>
<dbReference type="EMBL" id="DSRU01000293">
    <property type="protein sequence ID" value="HFN00107.1"/>
    <property type="molecule type" value="Genomic_DNA"/>
</dbReference>
<keyword evidence="3 7" id="KW-0597">Phosphoprotein</keyword>
<dbReference type="SMART" id="SM00387">
    <property type="entry name" value="HATPase_c"/>
    <property type="match status" value="1"/>
</dbReference>
<dbReference type="InterPro" id="IPR036890">
    <property type="entry name" value="HATPase_C_sf"/>
</dbReference>
<evidence type="ECO:0000259" key="8">
    <source>
        <dbReference type="PROSITE" id="PS50109"/>
    </source>
</evidence>
<dbReference type="PANTHER" id="PTHR43547:SF2">
    <property type="entry name" value="HYBRID SIGNAL TRANSDUCTION HISTIDINE KINASE C"/>
    <property type="match status" value="1"/>
</dbReference>
<dbReference type="PROSITE" id="PS50110">
    <property type="entry name" value="RESPONSE_REGULATORY"/>
    <property type="match status" value="1"/>
</dbReference>
<dbReference type="PANTHER" id="PTHR43547">
    <property type="entry name" value="TWO-COMPONENT HISTIDINE KINASE"/>
    <property type="match status" value="1"/>
</dbReference>
<feature type="domain" description="Response regulatory" evidence="9">
    <location>
        <begin position="9"/>
        <end position="124"/>
    </location>
</feature>
<comment type="catalytic activity">
    <reaction evidence="1">
        <text>ATP + protein L-histidine = ADP + protein N-phospho-L-histidine.</text>
        <dbReference type="EC" id="2.7.13.3"/>
    </reaction>
</comment>
<evidence type="ECO:0000256" key="5">
    <source>
        <dbReference type="ARBA" id="ARBA00022777"/>
    </source>
</evidence>
<dbReference type="InterPro" id="IPR036097">
    <property type="entry name" value="HisK_dim/P_sf"/>
</dbReference>
<dbReference type="PRINTS" id="PR00344">
    <property type="entry name" value="BCTRLSENSOR"/>
</dbReference>
<accession>A0A7C3KGA8</accession>
<dbReference type="Pfam" id="PF00512">
    <property type="entry name" value="HisKA"/>
    <property type="match status" value="1"/>
</dbReference>
<evidence type="ECO:0000256" key="2">
    <source>
        <dbReference type="ARBA" id="ARBA00012438"/>
    </source>
</evidence>
<name>A0A7C3KGA8_9CYAN</name>
<dbReference type="Gene3D" id="3.30.565.10">
    <property type="entry name" value="Histidine kinase-like ATPase, C-terminal domain"/>
    <property type="match status" value="1"/>
</dbReference>
<feature type="modified residue" description="4-aspartylphosphate" evidence="7">
    <location>
        <position position="58"/>
    </location>
</feature>
<dbReference type="InterPro" id="IPR004358">
    <property type="entry name" value="Sig_transdc_His_kin-like_C"/>
</dbReference>
<gene>
    <name evidence="10" type="ORF">ENR64_20580</name>
</gene>
<dbReference type="FunFam" id="3.30.565.10:FF:000006">
    <property type="entry name" value="Sensor histidine kinase WalK"/>
    <property type="match status" value="1"/>
</dbReference>
<evidence type="ECO:0000259" key="9">
    <source>
        <dbReference type="PROSITE" id="PS50110"/>
    </source>
</evidence>
<dbReference type="InterPro" id="IPR011006">
    <property type="entry name" value="CheY-like_superfamily"/>
</dbReference>
<dbReference type="Pfam" id="PF00072">
    <property type="entry name" value="Response_reg"/>
    <property type="match status" value="1"/>
</dbReference>
<keyword evidence="5 10" id="KW-0418">Kinase</keyword>
<dbReference type="Gene3D" id="1.10.287.130">
    <property type="match status" value="1"/>
</dbReference>
<proteinExistence type="predicted"/>
<evidence type="ECO:0000256" key="4">
    <source>
        <dbReference type="ARBA" id="ARBA00022679"/>
    </source>
</evidence>
<dbReference type="PROSITE" id="PS50109">
    <property type="entry name" value="HIS_KIN"/>
    <property type="match status" value="1"/>
</dbReference>
<dbReference type="InterPro" id="IPR003594">
    <property type="entry name" value="HATPase_dom"/>
</dbReference>
<dbReference type="InterPro" id="IPR005467">
    <property type="entry name" value="His_kinase_dom"/>
</dbReference>
<evidence type="ECO:0000313" key="10">
    <source>
        <dbReference type="EMBL" id="HFN00107.1"/>
    </source>
</evidence>
<dbReference type="SMART" id="SM00388">
    <property type="entry name" value="HisKA"/>
    <property type="match status" value="1"/>
</dbReference>
<dbReference type="SMART" id="SM00448">
    <property type="entry name" value="REC"/>
    <property type="match status" value="1"/>
</dbReference>
<evidence type="ECO:0000256" key="3">
    <source>
        <dbReference type="ARBA" id="ARBA00022553"/>
    </source>
</evidence>
<dbReference type="InterPro" id="IPR003661">
    <property type="entry name" value="HisK_dim/P_dom"/>
</dbReference>
<evidence type="ECO:0000256" key="6">
    <source>
        <dbReference type="ARBA" id="ARBA00023012"/>
    </source>
</evidence>
<evidence type="ECO:0000256" key="1">
    <source>
        <dbReference type="ARBA" id="ARBA00000085"/>
    </source>
</evidence>
<feature type="domain" description="Histidine kinase" evidence="8">
    <location>
        <begin position="146"/>
        <end position="362"/>
    </location>
</feature>
<keyword evidence="4" id="KW-0808">Transferase</keyword>
<organism evidence="10">
    <name type="scientific">Oscillatoriales cyanobacterium SpSt-418</name>
    <dbReference type="NCBI Taxonomy" id="2282169"/>
    <lineage>
        <taxon>Bacteria</taxon>
        <taxon>Bacillati</taxon>
        <taxon>Cyanobacteriota</taxon>
        <taxon>Cyanophyceae</taxon>
        <taxon>Oscillatoriophycideae</taxon>
        <taxon>Oscillatoriales</taxon>
    </lineage>
</organism>
<dbReference type="CDD" id="cd00082">
    <property type="entry name" value="HisKA"/>
    <property type="match status" value="1"/>
</dbReference>